<evidence type="ECO:0000313" key="1">
    <source>
        <dbReference type="EMBL" id="MBB5967502.1"/>
    </source>
</evidence>
<dbReference type="EMBL" id="JACHJJ010000034">
    <property type="protein sequence ID" value="MBB5967502.1"/>
    <property type="molecule type" value="Genomic_DNA"/>
</dbReference>
<reference evidence="1 2" key="1">
    <citation type="submission" date="2020-08" db="EMBL/GenBank/DDBJ databases">
        <title>Genomic Encyclopedia of Type Strains, Phase III (KMG-III): the genomes of soil and plant-associated and newly described type strains.</title>
        <authorList>
            <person name="Whitman W."/>
        </authorList>
    </citation>
    <scope>NUCLEOTIDE SEQUENCE [LARGE SCALE GENOMIC DNA]</scope>
    <source>
        <strain evidence="1 2">CECT 3303</strain>
    </source>
</reference>
<organism evidence="1 2">
    <name type="scientific">Planomonospora venezuelensis</name>
    <dbReference type="NCBI Taxonomy" id="1999"/>
    <lineage>
        <taxon>Bacteria</taxon>
        <taxon>Bacillati</taxon>
        <taxon>Actinomycetota</taxon>
        <taxon>Actinomycetes</taxon>
        <taxon>Streptosporangiales</taxon>
        <taxon>Streptosporangiaceae</taxon>
        <taxon>Planomonospora</taxon>
    </lineage>
</organism>
<accession>A0A841DA59</accession>
<name>A0A841DA59_PLAVE</name>
<gene>
    <name evidence="1" type="ORF">FHS22_006809</name>
</gene>
<dbReference type="AlphaFoldDB" id="A0A841DA59"/>
<protein>
    <submittedName>
        <fullName evidence="1">Uncharacterized protein</fullName>
    </submittedName>
</protein>
<sequence>MNIRFSGVLTGGQDATALGAVRHTHLLPSVAALPALLSPGHRPES</sequence>
<evidence type="ECO:0000313" key="2">
    <source>
        <dbReference type="Proteomes" id="UP000562352"/>
    </source>
</evidence>
<dbReference type="RefSeq" id="WP_184948225.1">
    <property type="nucleotide sequence ID" value="NZ_BAAAWZ010000001.1"/>
</dbReference>
<comment type="caution">
    <text evidence="1">The sequence shown here is derived from an EMBL/GenBank/DDBJ whole genome shotgun (WGS) entry which is preliminary data.</text>
</comment>
<dbReference type="Proteomes" id="UP000562352">
    <property type="component" value="Unassembled WGS sequence"/>
</dbReference>
<proteinExistence type="predicted"/>
<keyword evidence="2" id="KW-1185">Reference proteome</keyword>